<feature type="compositionally biased region" description="Polar residues" evidence="1">
    <location>
        <begin position="54"/>
        <end position="72"/>
    </location>
</feature>
<feature type="region of interest" description="Disordered" evidence="1">
    <location>
        <begin position="577"/>
        <end position="620"/>
    </location>
</feature>
<dbReference type="EMBL" id="JAUIQD010000005">
    <property type="protein sequence ID" value="KAK3349166.1"/>
    <property type="molecule type" value="Genomic_DNA"/>
</dbReference>
<reference evidence="2" key="1">
    <citation type="journal article" date="2023" name="Mol. Phylogenet. Evol.">
        <title>Genome-scale phylogeny and comparative genomics of the fungal order Sordariales.</title>
        <authorList>
            <person name="Hensen N."/>
            <person name="Bonometti L."/>
            <person name="Westerberg I."/>
            <person name="Brannstrom I.O."/>
            <person name="Guillou S."/>
            <person name="Cros-Aarteil S."/>
            <person name="Calhoun S."/>
            <person name="Haridas S."/>
            <person name="Kuo A."/>
            <person name="Mondo S."/>
            <person name="Pangilinan J."/>
            <person name="Riley R."/>
            <person name="LaButti K."/>
            <person name="Andreopoulos B."/>
            <person name="Lipzen A."/>
            <person name="Chen C."/>
            <person name="Yan M."/>
            <person name="Daum C."/>
            <person name="Ng V."/>
            <person name="Clum A."/>
            <person name="Steindorff A."/>
            <person name="Ohm R.A."/>
            <person name="Martin F."/>
            <person name="Silar P."/>
            <person name="Natvig D.O."/>
            <person name="Lalanne C."/>
            <person name="Gautier V."/>
            <person name="Ament-Velasquez S.L."/>
            <person name="Kruys A."/>
            <person name="Hutchinson M.I."/>
            <person name="Powell A.J."/>
            <person name="Barry K."/>
            <person name="Miller A.N."/>
            <person name="Grigoriev I.V."/>
            <person name="Debuchy R."/>
            <person name="Gladieux P."/>
            <person name="Hiltunen Thoren M."/>
            <person name="Johannesson H."/>
        </authorList>
    </citation>
    <scope>NUCLEOTIDE SEQUENCE</scope>
    <source>
        <strain evidence="2">CBS 955.72</strain>
    </source>
</reference>
<feature type="compositionally biased region" description="Low complexity" evidence="1">
    <location>
        <begin position="294"/>
        <end position="306"/>
    </location>
</feature>
<feature type="compositionally biased region" description="Polar residues" evidence="1">
    <location>
        <begin position="1"/>
        <end position="13"/>
    </location>
</feature>
<sequence length="620" mass="68786">MPPKNASKTTPVAPSTGLGSKRPAAGMAVDSPMPAPGTRRRARTKSGYGDRQAGPSTPVGTSTRDYPSSRPSTRGRAALPSDTFTDPTQSITVSMMTGTQDSAPTQSVTDSMMAEPQYVLQRPSNSFESQSQMDLQYPVERLDDGHGGQSRYNFQFQLTTLSDHESDNDEQPSTRSLLNLRKGGEAWSRYAAEMDAKRAAEANKGKEVAMPTTTTPQHHGSTVGGSGNVVPGTPATGNIEARFPAIFFKPTRANLIKLRHNPPPKLFCNKTVGRAILDNEVVDDLDDDDDAEQGANAGNSSGSGSAVQAQLLPDEYTKLEEAWKLSLFLWCNSHFAGYYVKKIIPSISGGSERFLLVRQLFQRRFSSLKTNFIWRYAYLWAVELAVANPNLVELALGDNMIAFSDVVVPFLNSNSFKQFFHPVRAIIDFNGTMATKPHGKYFIETIFTSFCRQFLRLYSREKELNMRDNDGDTQSEVQAVNPNSMKWKHDKTLRDRILSDFSGWGYMEEFMRVGHGSFVYLSNALQQSRSKTDMKAARASLVVARPPPDAPEDADPFGAFMAVTDTRQYTTLEPILFFDGDPDPDSQTLNGISPPETPTHRPRPRPYPPRLHPYTQPRRI</sequence>
<feature type="region of interest" description="Disordered" evidence="1">
    <location>
        <begin position="1"/>
        <end position="89"/>
    </location>
</feature>
<dbReference type="AlphaFoldDB" id="A0AAJ0MC26"/>
<organism evidence="2 3">
    <name type="scientific">Lasiosphaeria hispida</name>
    <dbReference type="NCBI Taxonomy" id="260671"/>
    <lineage>
        <taxon>Eukaryota</taxon>
        <taxon>Fungi</taxon>
        <taxon>Dikarya</taxon>
        <taxon>Ascomycota</taxon>
        <taxon>Pezizomycotina</taxon>
        <taxon>Sordariomycetes</taxon>
        <taxon>Sordariomycetidae</taxon>
        <taxon>Sordariales</taxon>
        <taxon>Lasiosphaeriaceae</taxon>
        <taxon>Lasiosphaeria</taxon>
    </lineage>
</organism>
<comment type="caution">
    <text evidence="2">The sequence shown here is derived from an EMBL/GenBank/DDBJ whole genome shotgun (WGS) entry which is preliminary data.</text>
</comment>
<dbReference type="Proteomes" id="UP001275084">
    <property type="component" value="Unassembled WGS sequence"/>
</dbReference>
<feature type="compositionally biased region" description="Polar residues" evidence="1">
    <location>
        <begin position="211"/>
        <end position="220"/>
    </location>
</feature>
<evidence type="ECO:0000313" key="3">
    <source>
        <dbReference type="Proteomes" id="UP001275084"/>
    </source>
</evidence>
<reference evidence="2" key="2">
    <citation type="submission" date="2023-06" db="EMBL/GenBank/DDBJ databases">
        <authorList>
            <consortium name="Lawrence Berkeley National Laboratory"/>
            <person name="Haridas S."/>
            <person name="Hensen N."/>
            <person name="Bonometti L."/>
            <person name="Westerberg I."/>
            <person name="Brannstrom I.O."/>
            <person name="Guillou S."/>
            <person name="Cros-Aarteil S."/>
            <person name="Calhoun S."/>
            <person name="Kuo A."/>
            <person name="Mondo S."/>
            <person name="Pangilinan J."/>
            <person name="Riley R."/>
            <person name="Labutti K."/>
            <person name="Andreopoulos B."/>
            <person name="Lipzen A."/>
            <person name="Chen C."/>
            <person name="Yanf M."/>
            <person name="Daum C."/>
            <person name="Ng V."/>
            <person name="Clum A."/>
            <person name="Steindorff A."/>
            <person name="Ohm R."/>
            <person name="Martin F."/>
            <person name="Silar P."/>
            <person name="Natvig D."/>
            <person name="Lalanne C."/>
            <person name="Gautier V."/>
            <person name="Ament-Velasquez S.L."/>
            <person name="Kruys A."/>
            <person name="Hutchinson M.I."/>
            <person name="Powell A.J."/>
            <person name="Barry K."/>
            <person name="Miller A.N."/>
            <person name="Grigoriev I.V."/>
            <person name="Debuchy R."/>
            <person name="Gladieux P."/>
            <person name="Thoren M.H."/>
            <person name="Johannesson H."/>
        </authorList>
    </citation>
    <scope>NUCLEOTIDE SEQUENCE</scope>
    <source>
        <strain evidence="2">CBS 955.72</strain>
    </source>
</reference>
<feature type="region of interest" description="Disordered" evidence="1">
    <location>
        <begin position="287"/>
        <end position="306"/>
    </location>
</feature>
<evidence type="ECO:0000313" key="2">
    <source>
        <dbReference type="EMBL" id="KAK3349166.1"/>
    </source>
</evidence>
<gene>
    <name evidence="2" type="ORF">B0T25DRAFT_582166</name>
</gene>
<keyword evidence="3" id="KW-1185">Reference proteome</keyword>
<accession>A0AAJ0MC26</accession>
<feature type="region of interest" description="Disordered" evidence="1">
    <location>
        <begin position="201"/>
        <end position="229"/>
    </location>
</feature>
<evidence type="ECO:0000256" key="1">
    <source>
        <dbReference type="SAM" id="MobiDB-lite"/>
    </source>
</evidence>
<name>A0AAJ0MC26_9PEZI</name>
<proteinExistence type="predicted"/>
<protein>
    <submittedName>
        <fullName evidence="2">Uncharacterized protein</fullName>
    </submittedName>
</protein>